<organism evidence="2 3">
    <name type="scientific">Petrolisthes manimaculis</name>
    <dbReference type="NCBI Taxonomy" id="1843537"/>
    <lineage>
        <taxon>Eukaryota</taxon>
        <taxon>Metazoa</taxon>
        <taxon>Ecdysozoa</taxon>
        <taxon>Arthropoda</taxon>
        <taxon>Crustacea</taxon>
        <taxon>Multicrustacea</taxon>
        <taxon>Malacostraca</taxon>
        <taxon>Eumalacostraca</taxon>
        <taxon>Eucarida</taxon>
        <taxon>Decapoda</taxon>
        <taxon>Pleocyemata</taxon>
        <taxon>Anomura</taxon>
        <taxon>Galatheoidea</taxon>
        <taxon>Porcellanidae</taxon>
        <taxon>Petrolisthes</taxon>
    </lineage>
</organism>
<name>A0AAE1NQ20_9EUCA</name>
<keyword evidence="3" id="KW-1185">Reference proteome</keyword>
<feature type="region of interest" description="Disordered" evidence="1">
    <location>
        <begin position="1"/>
        <end position="85"/>
    </location>
</feature>
<gene>
    <name evidence="2" type="ORF">Pmani_033957</name>
</gene>
<comment type="caution">
    <text evidence="2">The sequence shown here is derived from an EMBL/GenBank/DDBJ whole genome shotgun (WGS) entry which is preliminary data.</text>
</comment>
<feature type="compositionally biased region" description="Basic and acidic residues" evidence="1">
    <location>
        <begin position="25"/>
        <end position="38"/>
    </location>
</feature>
<feature type="compositionally biased region" description="Basic and acidic residues" evidence="1">
    <location>
        <begin position="1"/>
        <end position="17"/>
    </location>
</feature>
<accession>A0AAE1NQ20</accession>
<evidence type="ECO:0000313" key="3">
    <source>
        <dbReference type="Proteomes" id="UP001292094"/>
    </source>
</evidence>
<dbReference type="Proteomes" id="UP001292094">
    <property type="component" value="Unassembled WGS sequence"/>
</dbReference>
<dbReference type="EMBL" id="JAWZYT010004573">
    <property type="protein sequence ID" value="KAK4293339.1"/>
    <property type="molecule type" value="Genomic_DNA"/>
</dbReference>
<feature type="compositionally biased region" description="Polar residues" evidence="1">
    <location>
        <begin position="51"/>
        <end position="85"/>
    </location>
</feature>
<dbReference type="AlphaFoldDB" id="A0AAE1NQ20"/>
<sequence length="85" mass="9533">MVNEGGKGRTGDTREKVEEEEIVNEEGKGRTGDTREKVEEEEIVNEGGQHQPITNIRTITPSANTNQRLDNNTCQDQQTLPTPRQ</sequence>
<protein>
    <submittedName>
        <fullName evidence="2">Uncharacterized protein</fullName>
    </submittedName>
</protein>
<evidence type="ECO:0000256" key="1">
    <source>
        <dbReference type="SAM" id="MobiDB-lite"/>
    </source>
</evidence>
<proteinExistence type="predicted"/>
<reference evidence="2" key="1">
    <citation type="submission" date="2023-11" db="EMBL/GenBank/DDBJ databases">
        <title>Genome assemblies of two species of porcelain crab, Petrolisthes cinctipes and Petrolisthes manimaculis (Anomura: Porcellanidae).</title>
        <authorList>
            <person name="Angst P."/>
        </authorList>
    </citation>
    <scope>NUCLEOTIDE SEQUENCE</scope>
    <source>
        <strain evidence="2">PB745_02</strain>
        <tissue evidence="2">Gill</tissue>
    </source>
</reference>
<evidence type="ECO:0000313" key="2">
    <source>
        <dbReference type="EMBL" id="KAK4293339.1"/>
    </source>
</evidence>